<accession>A0A8S5N0X5</accession>
<dbReference type="EMBL" id="BK015035">
    <property type="protein sequence ID" value="DAD88092.1"/>
    <property type="molecule type" value="Genomic_DNA"/>
</dbReference>
<reference evidence="1" key="1">
    <citation type="journal article" date="2021" name="Proc. Natl. Acad. Sci. U.S.A.">
        <title>A Catalog of Tens of Thousands of Viruses from Human Metagenomes Reveals Hidden Associations with Chronic Diseases.</title>
        <authorList>
            <person name="Tisza M.J."/>
            <person name="Buck C.B."/>
        </authorList>
    </citation>
    <scope>NUCLEOTIDE SEQUENCE</scope>
    <source>
        <strain evidence="1">Ctpbb7</strain>
    </source>
</reference>
<name>A0A8S5N0X5_9CAUD</name>
<organism evidence="1">
    <name type="scientific">Siphoviridae sp. ctpbb7</name>
    <dbReference type="NCBI Taxonomy" id="2826465"/>
    <lineage>
        <taxon>Viruses</taxon>
        <taxon>Duplodnaviria</taxon>
        <taxon>Heunggongvirae</taxon>
        <taxon>Uroviricota</taxon>
        <taxon>Caudoviricetes</taxon>
    </lineage>
</organism>
<protein>
    <submittedName>
        <fullName evidence="1">Head tail joining protein</fullName>
    </submittedName>
</protein>
<proteinExistence type="predicted"/>
<evidence type="ECO:0000313" key="1">
    <source>
        <dbReference type="EMBL" id="DAD88092.1"/>
    </source>
</evidence>
<sequence>MMKSRFSTYNDGVVHICDTKERKTNFGAVKNATARDDLTDVIKLNYSECSKRDEDIEFASSQGRILSVKLKTRSYKIVPTQKAVIEDTLYSIIKIDHNRAKQEMYIYLEEERKL</sequence>